<dbReference type="Gene3D" id="3.30.720.110">
    <property type="match status" value="1"/>
</dbReference>
<reference evidence="2 3" key="1">
    <citation type="submission" date="2016-06" db="EMBL/GenBank/DDBJ databases">
        <authorList>
            <person name="Kjaerup R.B."/>
            <person name="Dalgaard T.S."/>
            <person name="Juul-Madsen H.R."/>
        </authorList>
    </citation>
    <scope>NUCLEOTIDE SEQUENCE [LARGE SCALE GENOMIC DNA]</scope>
    <source>
        <strain evidence="2">2</strain>
    </source>
</reference>
<dbReference type="Proteomes" id="UP000199600">
    <property type="component" value="Unassembled WGS sequence"/>
</dbReference>
<dbReference type="PANTHER" id="PTHR34109">
    <property type="entry name" value="BNAUNNG04460D PROTEIN-RELATED"/>
    <property type="match status" value="1"/>
</dbReference>
<dbReference type="PROSITE" id="PS51819">
    <property type="entry name" value="VOC"/>
    <property type="match status" value="1"/>
</dbReference>
<feature type="domain" description="VOC" evidence="1">
    <location>
        <begin position="9"/>
        <end position="134"/>
    </location>
</feature>
<dbReference type="SUPFAM" id="SSF54593">
    <property type="entry name" value="Glyoxalase/Bleomycin resistance protein/Dihydroxybiphenyl dioxygenase"/>
    <property type="match status" value="1"/>
</dbReference>
<sequence>MSVKPIPDGYHSVTPYLSIKGAAEAIEFYKQALGANELFRLVMPSGDIGHAEIMIGDSHIMMADPCEEFNFRSPKVLGGSSVGLHVYVEDVDKLFAQAVAAGAKVVKPVQDQFYGDRGGTLEDPFGHVWFLATHKEDLAPEEINRRAEALFKQGNGQG</sequence>
<dbReference type="AlphaFoldDB" id="A0A1A8XHM2"/>
<dbReference type="Pfam" id="PF00903">
    <property type="entry name" value="Glyoxalase"/>
    <property type="match status" value="1"/>
</dbReference>
<evidence type="ECO:0000313" key="2">
    <source>
        <dbReference type="EMBL" id="SBT03872.1"/>
    </source>
</evidence>
<dbReference type="RefSeq" id="WP_186409576.1">
    <property type="nucleotide sequence ID" value="NZ_FLQY01000016.1"/>
</dbReference>
<dbReference type="InterPro" id="IPR037523">
    <property type="entry name" value="VOC_core"/>
</dbReference>
<dbReference type="Gene3D" id="3.30.720.120">
    <property type="match status" value="1"/>
</dbReference>
<keyword evidence="2" id="KW-0560">Oxidoreductase</keyword>
<keyword evidence="2" id="KW-0223">Dioxygenase</keyword>
<evidence type="ECO:0000259" key="1">
    <source>
        <dbReference type="PROSITE" id="PS51819"/>
    </source>
</evidence>
<accession>A0A1A8XHM2</accession>
<proteinExistence type="predicted"/>
<dbReference type="InterPro" id="IPR029068">
    <property type="entry name" value="Glyas_Bleomycin-R_OHBP_Dase"/>
</dbReference>
<organism evidence="2 3">
    <name type="scientific">Candidatus Propionivibrio aalborgensis</name>
    <dbReference type="NCBI Taxonomy" id="1860101"/>
    <lineage>
        <taxon>Bacteria</taxon>
        <taxon>Pseudomonadati</taxon>
        <taxon>Pseudomonadota</taxon>
        <taxon>Betaproteobacteria</taxon>
        <taxon>Rhodocyclales</taxon>
        <taxon>Rhodocyclaceae</taxon>
        <taxon>Propionivibrio</taxon>
    </lineage>
</organism>
<dbReference type="CDD" id="cd07246">
    <property type="entry name" value="VOC_like"/>
    <property type="match status" value="1"/>
</dbReference>
<dbReference type="InterPro" id="IPR004360">
    <property type="entry name" value="Glyas_Fos-R_dOase_dom"/>
</dbReference>
<evidence type="ECO:0000313" key="3">
    <source>
        <dbReference type="Proteomes" id="UP000199600"/>
    </source>
</evidence>
<name>A0A1A8XHM2_9RHOO</name>
<gene>
    <name evidence="2" type="ORF">PROAA_1120002</name>
</gene>
<dbReference type="GO" id="GO:0051213">
    <property type="term" value="F:dioxygenase activity"/>
    <property type="evidence" value="ECO:0007669"/>
    <property type="project" value="UniProtKB-KW"/>
</dbReference>
<dbReference type="EMBL" id="FLQY01000016">
    <property type="protein sequence ID" value="SBT03872.1"/>
    <property type="molecule type" value="Genomic_DNA"/>
</dbReference>
<protein>
    <submittedName>
        <fullName evidence="2">Glyoxalase/bleomycin resistance protein/dioxygenase</fullName>
    </submittedName>
</protein>
<dbReference type="PANTHER" id="PTHR34109:SF1">
    <property type="entry name" value="VOC DOMAIN-CONTAINING PROTEIN"/>
    <property type="match status" value="1"/>
</dbReference>
<keyword evidence="3" id="KW-1185">Reference proteome</keyword>